<evidence type="ECO:0000313" key="4">
    <source>
        <dbReference type="Proteomes" id="UP000692954"/>
    </source>
</evidence>
<evidence type="ECO:0000313" key="3">
    <source>
        <dbReference type="EMBL" id="CAD8095086.1"/>
    </source>
</evidence>
<dbReference type="AlphaFoldDB" id="A0A8S1NYH5"/>
<protein>
    <submittedName>
        <fullName evidence="3">Uncharacterized protein</fullName>
    </submittedName>
</protein>
<reference evidence="3" key="1">
    <citation type="submission" date="2021-01" db="EMBL/GenBank/DDBJ databases">
        <authorList>
            <consortium name="Genoscope - CEA"/>
            <person name="William W."/>
        </authorList>
    </citation>
    <scope>NUCLEOTIDE SEQUENCE</scope>
</reference>
<feature type="coiled-coil region" evidence="1">
    <location>
        <begin position="968"/>
        <end position="1028"/>
    </location>
</feature>
<gene>
    <name evidence="3" type="ORF">PSON_ATCC_30995.1.T0630217</name>
</gene>
<organism evidence="3 4">
    <name type="scientific">Paramecium sonneborni</name>
    <dbReference type="NCBI Taxonomy" id="65129"/>
    <lineage>
        <taxon>Eukaryota</taxon>
        <taxon>Sar</taxon>
        <taxon>Alveolata</taxon>
        <taxon>Ciliophora</taxon>
        <taxon>Intramacronucleata</taxon>
        <taxon>Oligohymenophorea</taxon>
        <taxon>Peniculida</taxon>
        <taxon>Parameciidae</taxon>
        <taxon>Paramecium</taxon>
    </lineage>
</organism>
<evidence type="ECO:0000256" key="1">
    <source>
        <dbReference type="SAM" id="Coils"/>
    </source>
</evidence>
<dbReference type="GO" id="GO:0000793">
    <property type="term" value="C:condensed chromosome"/>
    <property type="evidence" value="ECO:0007669"/>
    <property type="project" value="TreeGrafter"/>
</dbReference>
<keyword evidence="1" id="KW-0175">Coiled coil</keyword>
<dbReference type="InterPro" id="IPR027165">
    <property type="entry name" value="CND3"/>
</dbReference>
<sequence>MDVFSILNDVADCGNVTQQHIHNLHVSFLGDTQQFTKQLECCYLKIIKNFNGTSKQHRKLFENVTEKFVTLMIKKWNESTLPAQKTRKQISTDNTRSFLLYLMQLFAEGLDSQNFATRICCGRHLFMILRCIPPQLLNQLVDEKTAYDMLNHTVGLFKNTKLQKTGKTQKGLAVKLGSYLQHIAFEERKQNKLKQAIVALKYEMVRTICEDDKKELRLDALTNTELNDSTLPFIIIRIRDTDVDVRLQVFKKLMKNHFSIQQLSTLDLYQVIYDGLKNSSQKVVEQCEQFLQQSFGKLIQDDTIMQEDSKQKSARKSMNLEQVNQINEAVKRFLNLFQIDKTLIFPQLYSTIMDGLKAILKSVHQDELSTYFRDALRNLSYQTSGPEMSFIKVLCQMSQDSEQKTQLQQQMNLIVDHNFPEGTQFAEIFNQDLDLLQYYELLQLAQLLINQEQIGRTKLLDKMVQFISKYRKLECQRLHNQKFNEIYEDKSDQELESRWFAQHHFEMPIIKSYYELMIPSIKVIKLLVSNQDEMAEQVFKVIQDLQRQIIIENIQQLEQTIQVRKEERDNLEQEKESLLKKKKQNLQSLQLNEQLIDQNEKAMQQTLNELNQIKQINKNIDIHCLYLLDALFNQFDIAKIEDRIFIRLKNIITTISEKYKIGEDCLAKKLSFRCLGYIPLFGIDVGGSTVATLARILDQYIPTQKNSDNPMTITALRSILDALLMYDDDQAWVIDSETYGKQKILQIIMKFAYKSEGVIQAIALEGLCKLLIHDKIQKPQVWIAQFLFLWFDVRLRSQQLPLQIVTSFLKLYITSSLQFLRIFEKGLELYFSICCYLHYVKDQILNPDLFETQQWQENSLIQAASAGIKMMSYKITGQKSNPSLGEFKDILESRSLESDFIGPQERFIMYLCKLVSDHNNIILQKVITQVTKQADFLEMYDIKEDDNNKLKPKQSFYQSLIISLEVCIERLEKANVDVKNENNFLKVLQEEIGMQGQDEGQALRDAIMKDFEQQREDANNLVKDLKKQGIIIQGQKQKEQVQVDQNYEGESDSDDGIKKKRKQSSDSEIPTRKGGNKKRR</sequence>
<dbReference type="OrthoDB" id="301029at2759"/>
<dbReference type="GO" id="GO:0007076">
    <property type="term" value="P:mitotic chromosome condensation"/>
    <property type="evidence" value="ECO:0007669"/>
    <property type="project" value="InterPro"/>
</dbReference>
<dbReference type="PANTHER" id="PTHR14418:SF5">
    <property type="entry name" value="CONDENSIN COMPLEX SUBUNIT 3"/>
    <property type="match status" value="1"/>
</dbReference>
<dbReference type="GO" id="GO:0000796">
    <property type="term" value="C:condensin complex"/>
    <property type="evidence" value="ECO:0007669"/>
    <property type="project" value="InterPro"/>
</dbReference>
<feature type="region of interest" description="Disordered" evidence="2">
    <location>
        <begin position="1034"/>
        <end position="1080"/>
    </location>
</feature>
<feature type="coiled-coil region" evidence="1">
    <location>
        <begin position="547"/>
        <end position="616"/>
    </location>
</feature>
<evidence type="ECO:0000256" key="2">
    <source>
        <dbReference type="SAM" id="MobiDB-lite"/>
    </source>
</evidence>
<dbReference type="PANTHER" id="PTHR14418">
    <property type="entry name" value="CONDENSIN COMPLEX SUBUNIT 3-RELATED"/>
    <property type="match status" value="1"/>
</dbReference>
<keyword evidence="4" id="KW-1185">Reference proteome</keyword>
<dbReference type="Proteomes" id="UP000692954">
    <property type="component" value="Unassembled WGS sequence"/>
</dbReference>
<dbReference type="EMBL" id="CAJJDN010000063">
    <property type="protein sequence ID" value="CAD8095086.1"/>
    <property type="molecule type" value="Genomic_DNA"/>
</dbReference>
<proteinExistence type="predicted"/>
<accession>A0A8S1NYH5</accession>
<comment type="caution">
    <text evidence="3">The sequence shown here is derived from an EMBL/GenBank/DDBJ whole genome shotgun (WGS) entry which is preliminary data.</text>
</comment>
<name>A0A8S1NYH5_9CILI</name>